<sequence length="68" mass="8017">MINVDDELLCIDDEYSEKEIFLEYGVVSLMFYDPTPYTKLIVAINNERDKYDGVQERKHFIPLLLLTS</sequence>
<dbReference type="GeneID" id="92863332"/>
<accession>A0A3E5EI75</accession>
<evidence type="ECO:0000313" key="2">
    <source>
        <dbReference type="Proteomes" id="UP000260841"/>
    </source>
</evidence>
<comment type="caution">
    <text evidence="1">The sequence shown here is derived from an EMBL/GenBank/DDBJ whole genome shotgun (WGS) entry which is preliminary data.</text>
</comment>
<proteinExistence type="predicted"/>
<reference evidence="1 2" key="1">
    <citation type="submission" date="2018-08" db="EMBL/GenBank/DDBJ databases">
        <title>A genome reference for cultivated species of the human gut microbiota.</title>
        <authorList>
            <person name="Zou Y."/>
            <person name="Xue W."/>
            <person name="Luo G."/>
        </authorList>
    </citation>
    <scope>NUCLEOTIDE SEQUENCE [LARGE SCALE GENOMIC DNA]</scope>
    <source>
        <strain evidence="1 2">OM03-2</strain>
    </source>
</reference>
<dbReference type="Proteomes" id="UP000260841">
    <property type="component" value="Unassembled WGS sequence"/>
</dbReference>
<protein>
    <submittedName>
        <fullName evidence="1">Uncharacterized protein</fullName>
    </submittedName>
</protein>
<organism evidence="1 2">
    <name type="scientific">Dorea formicigenerans</name>
    <dbReference type="NCBI Taxonomy" id="39486"/>
    <lineage>
        <taxon>Bacteria</taxon>
        <taxon>Bacillati</taxon>
        <taxon>Bacillota</taxon>
        <taxon>Clostridia</taxon>
        <taxon>Lachnospirales</taxon>
        <taxon>Lachnospiraceae</taxon>
        <taxon>Dorea</taxon>
    </lineage>
</organism>
<dbReference type="RefSeq" id="WP_005336033.1">
    <property type="nucleotide sequence ID" value="NZ_CP102279.1"/>
</dbReference>
<evidence type="ECO:0000313" key="1">
    <source>
        <dbReference type="EMBL" id="RGN88407.1"/>
    </source>
</evidence>
<dbReference type="EMBL" id="QSVB01000018">
    <property type="protein sequence ID" value="RGN88407.1"/>
    <property type="molecule type" value="Genomic_DNA"/>
</dbReference>
<name>A0A3E5EI75_9FIRM</name>
<dbReference type="AlphaFoldDB" id="A0A3E5EI75"/>
<gene>
    <name evidence="1" type="ORF">DXB36_13670</name>
</gene>